<dbReference type="InterPro" id="IPR020050">
    <property type="entry name" value="FO_synthase_su2"/>
</dbReference>
<sequence>MTHSLQYLLDKAVNGERLSPEEGLELLQSADLLALGQAADAVCRRLHPEPYRTYNIDRNINYSNICAAVCDFCAFYRKSSDPDAYVLPREGIFQKIEETIALGGDQILLQGGLHPSLRLEWYEELLRDIKTRFPQINIHGFSAPEIWHFHKLNKLPLREVLRRLKEAGLGSLPGGGAEILVDRVRKAITVNKCLTEEWLEVHRTWHELGGKSTCTMMFGHVETLADRIETLEQLRQLQDETGGFTAFICWTFQPENTDLAHIPPAGAFEYLKTQAVSRLYLDNIPNIQSSWVTQGPKIGQLALLFGANDMGSLMIEENVVAAAGTVYYLTLEEIRNAIRELGYIPRQRNVFYEYIDPEPAESPPDRQWWRRPVHLPVV</sequence>
<comment type="pathway">
    <text evidence="6">Quinol/quinone metabolism; menaquinone biosynthesis.</text>
</comment>
<dbReference type="InterPro" id="IPR045567">
    <property type="entry name" value="CofH/MnqC-like_C"/>
</dbReference>
<dbReference type="Pfam" id="PF04055">
    <property type="entry name" value="Radical_SAM"/>
    <property type="match status" value="1"/>
</dbReference>
<dbReference type="GO" id="GO:0046992">
    <property type="term" value="F:oxidoreductase activity, acting on X-H and Y-H to form an X-Y bond"/>
    <property type="evidence" value="ECO:0007669"/>
    <property type="project" value="UniProtKB-UniRule"/>
</dbReference>
<feature type="binding site" evidence="6 7">
    <location>
        <position position="70"/>
    </location>
    <ligand>
        <name>[4Fe-4S] cluster</name>
        <dbReference type="ChEBI" id="CHEBI:49883"/>
        <note>4Fe-4S-S-AdoMet</note>
    </ligand>
</feature>
<keyword evidence="6" id="KW-0560">Oxidoreductase</keyword>
<comment type="catalytic activity">
    <reaction evidence="6">
        <text>dehypoxanthine futalosine + S-adenosyl-L-methionine = cyclic dehypoxanthinylfutalosinate + 5'-deoxyadenosine + L-methionine + H(+)</text>
        <dbReference type="Rhea" id="RHEA:33083"/>
        <dbReference type="ChEBI" id="CHEBI:15378"/>
        <dbReference type="ChEBI" id="CHEBI:17319"/>
        <dbReference type="ChEBI" id="CHEBI:57844"/>
        <dbReference type="ChEBI" id="CHEBI:58864"/>
        <dbReference type="ChEBI" id="CHEBI:59789"/>
        <dbReference type="ChEBI" id="CHEBI:64270"/>
        <dbReference type="EC" id="1.21.98.1"/>
    </reaction>
</comment>
<keyword evidence="2 6" id="KW-0949">S-adenosyl-L-methionine</keyword>
<dbReference type="GO" id="GO:0044689">
    <property type="term" value="F:7,8-didemethyl-8-hydroxy-5-deazariboflavin synthase activity"/>
    <property type="evidence" value="ECO:0007669"/>
    <property type="project" value="TreeGrafter"/>
</dbReference>
<dbReference type="InterPro" id="IPR007197">
    <property type="entry name" value="rSAM"/>
</dbReference>
<dbReference type="PANTHER" id="PTHR43076:SF1">
    <property type="entry name" value="LIPOYL SYNTHASE 2"/>
    <property type="match status" value="1"/>
</dbReference>
<feature type="binding site" evidence="8">
    <location>
        <position position="312"/>
    </location>
    <ligand>
        <name>(3R)-3-methyl-D-ornithine</name>
        <dbReference type="ChEBI" id="CHEBI:64642"/>
    </ligand>
</feature>
<feature type="binding site" evidence="6 7">
    <location>
        <position position="66"/>
    </location>
    <ligand>
        <name>[4Fe-4S] cluster</name>
        <dbReference type="ChEBI" id="CHEBI:49883"/>
        <note>4Fe-4S-S-AdoMet</note>
    </ligand>
</feature>
<comment type="cofactor">
    <cofactor evidence="6 7">
        <name>[4Fe-4S] cluster</name>
        <dbReference type="ChEBI" id="CHEBI:49883"/>
    </cofactor>
    <text evidence="6 7">Binds 1 [4Fe-4S] cluster. The cluster is coordinated with 3 cysteines and an exchangeable S-adenosyl-L-methionine.</text>
</comment>
<dbReference type="AlphaFoldDB" id="H5SLX4"/>
<evidence type="ECO:0000256" key="4">
    <source>
        <dbReference type="ARBA" id="ARBA00023004"/>
    </source>
</evidence>
<dbReference type="EMBL" id="AP011768">
    <property type="protein sequence ID" value="BAL57160.1"/>
    <property type="molecule type" value="Genomic_DNA"/>
</dbReference>
<comment type="similarity">
    <text evidence="6">Belongs to the radical SAM superfamily. MqnC family.</text>
</comment>
<dbReference type="SFLD" id="SFLDF00342">
    <property type="entry name" value="cyclic_dehypoxanthine_futalosi"/>
    <property type="match status" value="1"/>
</dbReference>
<dbReference type="PIRSF" id="PIRSF004762">
    <property type="entry name" value="CHP00423"/>
    <property type="match status" value="1"/>
</dbReference>
<evidence type="ECO:0000313" key="11">
    <source>
        <dbReference type="EMBL" id="BAL57160.1"/>
    </source>
</evidence>
<proteinExistence type="inferred from homology"/>
<dbReference type="EC" id="1.21.98.1" evidence="6"/>
<feature type="binding site" evidence="8">
    <location>
        <position position="72"/>
    </location>
    <ligand>
        <name>S-adenosyl-L-methionine</name>
        <dbReference type="ChEBI" id="CHEBI:59789"/>
    </ligand>
</feature>
<dbReference type="HAMAP" id="MF_00992">
    <property type="entry name" value="MqnC"/>
    <property type="match status" value="1"/>
</dbReference>
<name>H5SLX4_9BACT</name>
<evidence type="ECO:0000256" key="8">
    <source>
        <dbReference type="PIRSR" id="PIRSR004762-2"/>
    </source>
</evidence>
<dbReference type="SFLD" id="SFLDF00343">
    <property type="entry name" value="aminofutalosine_synthase_(mqnE"/>
    <property type="match status" value="1"/>
</dbReference>
<dbReference type="EMBL" id="AP011673">
    <property type="protein sequence ID" value="BAL53982.1"/>
    <property type="molecule type" value="Genomic_DNA"/>
</dbReference>
<evidence type="ECO:0000313" key="10">
    <source>
        <dbReference type="EMBL" id="BAL53982.1"/>
    </source>
</evidence>
<protein>
    <recommendedName>
        <fullName evidence="6">Cyclic dehypoxanthine futalosine synthase</fullName>
        <shortName evidence="6">Cyclic DHFL synthase</shortName>
        <ecNumber evidence="6">1.21.98.1</ecNumber>
    </recommendedName>
    <alternativeName>
        <fullName evidence="6">Dehypoxanthine futalosine cyclase</fullName>
        <shortName evidence="6">DHFL cyclase</shortName>
    </alternativeName>
    <alternativeName>
        <fullName evidence="6">Menaquinone biosynthetic enzyme MqnC</fullName>
    </alternativeName>
</protein>
<evidence type="ECO:0000259" key="9">
    <source>
        <dbReference type="PROSITE" id="PS51918"/>
    </source>
</evidence>
<comment type="function">
    <text evidence="6">Radical SAM enzyme that catalyzes the cyclization of dehypoxanthine futalosine (DHFL) into cyclic dehypoxanthine futalosine (CDHFL), a step in the biosynthesis of menaquinone (MK, vitamin K2).</text>
</comment>
<dbReference type="GO" id="GO:0016765">
    <property type="term" value="F:transferase activity, transferring alkyl or aryl (other than methyl) groups"/>
    <property type="evidence" value="ECO:0007669"/>
    <property type="project" value="InterPro"/>
</dbReference>
<evidence type="ECO:0000256" key="3">
    <source>
        <dbReference type="ARBA" id="ARBA00022723"/>
    </source>
</evidence>
<evidence type="ECO:0000256" key="6">
    <source>
        <dbReference type="HAMAP-Rule" id="MF_00992"/>
    </source>
</evidence>
<evidence type="ECO:0000256" key="2">
    <source>
        <dbReference type="ARBA" id="ARBA00022691"/>
    </source>
</evidence>
<keyword evidence="4 6" id="KW-0408">Iron</keyword>
<feature type="binding site" evidence="8">
    <location>
        <position position="290"/>
    </location>
    <ligand>
        <name>(3R)-3-methyl-D-ornithine</name>
        <dbReference type="ChEBI" id="CHEBI:64642"/>
    </ligand>
</feature>
<dbReference type="SFLD" id="SFLDG01389">
    <property type="entry name" value="menaquinone_synthsis_involved"/>
    <property type="match status" value="1"/>
</dbReference>
<dbReference type="PROSITE" id="PS51918">
    <property type="entry name" value="RADICAL_SAM"/>
    <property type="match status" value="1"/>
</dbReference>
<dbReference type="NCBIfam" id="TIGR03699">
    <property type="entry name" value="menaquin_MqnC"/>
    <property type="match status" value="1"/>
</dbReference>
<dbReference type="InterPro" id="IPR013785">
    <property type="entry name" value="Aldolase_TIM"/>
</dbReference>
<evidence type="ECO:0000256" key="1">
    <source>
        <dbReference type="ARBA" id="ARBA00022485"/>
    </source>
</evidence>
<reference evidence="11" key="2">
    <citation type="journal article" date="2012" name="PLoS ONE">
        <title>A Deeply Branching Thermophilic Bacterium with an Ancient Acetyl-CoA Pathway Dominates a Subsurface Ecosystem.</title>
        <authorList>
            <person name="Takami H."/>
            <person name="Noguchi H."/>
            <person name="Takaki Y."/>
            <person name="Uchiyama I."/>
            <person name="Toyoda A."/>
            <person name="Nishi S."/>
            <person name="Chee G.-J."/>
            <person name="Arai W."/>
            <person name="Nunoura T."/>
            <person name="Itoh T."/>
            <person name="Hattori M."/>
            <person name="Takai K."/>
        </authorList>
    </citation>
    <scope>NUCLEOTIDE SEQUENCE</scope>
</reference>
<feature type="domain" description="Radical SAM core" evidence="9">
    <location>
        <begin position="52"/>
        <end position="282"/>
    </location>
</feature>
<keyword evidence="3 6" id="KW-0479">Metal-binding</keyword>
<evidence type="ECO:0000256" key="7">
    <source>
        <dbReference type="PIRSR" id="PIRSR004762-1"/>
    </source>
</evidence>
<organism evidence="11">
    <name type="scientific">uncultured Planctomycetota bacterium</name>
    <dbReference type="NCBI Taxonomy" id="120965"/>
    <lineage>
        <taxon>Bacteria</taxon>
        <taxon>Pseudomonadati</taxon>
        <taxon>Planctomycetota</taxon>
        <taxon>environmental samples</taxon>
    </lineage>
</organism>
<dbReference type="GO" id="GO:0005506">
    <property type="term" value="F:iron ion binding"/>
    <property type="evidence" value="ECO:0007669"/>
    <property type="project" value="UniProtKB-UniRule"/>
</dbReference>
<dbReference type="PANTHER" id="PTHR43076">
    <property type="entry name" value="FO SYNTHASE (COFH)"/>
    <property type="match status" value="1"/>
</dbReference>
<keyword evidence="5 6" id="KW-0411">Iron-sulfur</keyword>
<dbReference type="Gene3D" id="3.20.20.70">
    <property type="entry name" value="Aldolase class I"/>
    <property type="match status" value="1"/>
</dbReference>
<dbReference type="NCBIfam" id="TIGR00423">
    <property type="entry name" value="CofH family radical SAM protein"/>
    <property type="match status" value="1"/>
</dbReference>
<dbReference type="InterPro" id="IPR022431">
    <property type="entry name" value="Cyclic_DHFL_synthase_mqnC"/>
</dbReference>
<dbReference type="SFLD" id="SFLDG01064">
    <property type="entry name" value="F420__menaquinone_cofactor_bio"/>
    <property type="match status" value="1"/>
</dbReference>
<keyword evidence="1 6" id="KW-0004">4Fe-4S</keyword>
<dbReference type="InterPro" id="IPR034405">
    <property type="entry name" value="F420"/>
</dbReference>
<accession>H5SLX4</accession>
<feature type="binding site" evidence="6 7">
    <location>
        <position position="73"/>
    </location>
    <ligand>
        <name>[4Fe-4S] cluster</name>
        <dbReference type="ChEBI" id="CHEBI:49883"/>
        <note>4Fe-4S-S-AdoMet</note>
    </ligand>
</feature>
<dbReference type="InterPro" id="IPR058240">
    <property type="entry name" value="rSAM_sf"/>
</dbReference>
<evidence type="ECO:0000256" key="5">
    <source>
        <dbReference type="ARBA" id="ARBA00023014"/>
    </source>
</evidence>
<dbReference type="GO" id="GO:0051539">
    <property type="term" value="F:4 iron, 4 sulfur cluster binding"/>
    <property type="evidence" value="ECO:0007669"/>
    <property type="project" value="UniProtKB-KW"/>
</dbReference>
<dbReference type="SFLD" id="SFLDS00029">
    <property type="entry name" value="Radical_SAM"/>
    <property type="match status" value="1"/>
</dbReference>
<feature type="binding site" evidence="8">
    <location>
        <position position="142"/>
    </location>
    <ligand>
        <name>(3R)-3-methyl-D-ornithine</name>
        <dbReference type="ChEBI" id="CHEBI:64642"/>
    </ligand>
</feature>
<dbReference type="Pfam" id="PF19288">
    <property type="entry name" value="CofH_C"/>
    <property type="match status" value="1"/>
</dbReference>
<keyword evidence="6" id="KW-0474">Menaquinone biosynthesis</keyword>
<dbReference type="GO" id="GO:0009234">
    <property type="term" value="P:menaquinone biosynthetic process"/>
    <property type="evidence" value="ECO:0007669"/>
    <property type="project" value="UniProtKB-UniRule"/>
</dbReference>
<feature type="binding site" evidence="8">
    <location>
        <position position="178"/>
    </location>
    <ligand>
        <name>S-adenosyl-L-methionine</name>
        <dbReference type="ChEBI" id="CHEBI:59789"/>
    </ligand>
</feature>
<gene>
    <name evidence="6" type="primary">mqnC</name>
    <name evidence="10" type="ORF">HGMM_F11G08C19</name>
    <name evidence="11" type="ORF">HGMM_F48A06C03</name>
</gene>
<dbReference type="UniPathway" id="UPA00079"/>
<reference evidence="11" key="1">
    <citation type="journal article" date="2005" name="Environ. Microbiol.">
        <title>Genetic and functional properties of uncultivated thermophilic crenarchaeotes from a subsurface gold mine as revealed by analysis of genome fragments.</title>
        <authorList>
            <person name="Nunoura T."/>
            <person name="Hirayama H."/>
            <person name="Takami H."/>
            <person name="Oida H."/>
            <person name="Nishi S."/>
            <person name="Shimamura S."/>
            <person name="Suzuki Y."/>
            <person name="Inagaki F."/>
            <person name="Takai K."/>
            <person name="Nealson K.H."/>
            <person name="Horikoshi K."/>
        </authorList>
    </citation>
    <scope>NUCLEOTIDE SEQUENCE</scope>
</reference>
<dbReference type="SUPFAM" id="SSF102114">
    <property type="entry name" value="Radical SAM enzymes"/>
    <property type="match status" value="1"/>
</dbReference>